<dbReference type="Proteomes" id="UP001143362">
    <property type="component" value="Unassembled WGS sequence"/>
</dbReference>
<dbReference type="RefSeq" id="WP_279245394.1">
    <property type="nucleotide sequence ID" value="NZ_SHNN01000002.1"/>
</dbReference>
<evidence type="ECO:0000313" key="2">
    <source>
        <dbReference type="Proteomes" id="UP001143362"/>
    </source>
</evidence>
<protein>
    <recommendedName>
        <fullName evidence="3">Glycerol kinase</fullName>
    </recommendedName>
</protein>
<reference evidence="1" key="1">
    <citation type="submission" date="2019-02" db="EMBL/GenBank/DDBJ databases">
        <authorList>
            <person name="Li S.-H."/>
        </authorList>
    </citation>
    <scope>NUCLEOTIDE SEQUENCE</scope>
    <source>
        <strain evidence="1">IMCC14734</strain>
    </source>
</reference>
<gene>
    <name evidence="1" type="ORF">EYC98_11010</name>
</gene>
<organism evidence="1 2">
    <name type="scientific">Candidatus Litorirhabdus singularis</name>
    <dbReference type="NCBI Taxonomy" id="2518993"/>
    <lineage>
        <taxon>Bacteria</taxon>
        <taxon>Pseudomonadati</taxon>
        <taxon>Pseudomonadota</taxon>
        <taxon>Gammaproteobacteria</taxon>
        <taxon>Cellvibrionales</taxon>
        <taxon>Halieaceae</taxon>
        <taxon>Candidatus Litorirhabdus</taxon>
    </lineage>
</organism>
<accession>A0ABT3TGH5</accession>
<dbReference type="EMBL" id="SHNN01000002">
    <property type="protein sequence ID" value="MCX2981393.1"/>
    <property type="molecule type" value="Genomic_DNA"/>
</dbReference>
<evidence type="ECO:0000313" key="1">
    <source>
        <dbReference type="EMBL" id="MCX2981393.1"/>
    </source>
</evidence>
<sequence length="295" mass="33923">MSEDPDKKISTTGMAKVLDLSVQQLFATLKDYGWIRRVDDAWVLTPKGEFEGGEYVESHRYGRYIVWPPTLDKHPLLAALESNQRITASEMQRYYTRLHPRQINRSLAELGLQMHSILGWELTARGKQLGGQQQESAESGAYYVTWPHDFVDHPVIHRELIKQSDAGLVIEADGAGDDLFSKVESTPSEGLDGHLLVTPLELQVCNWLYLAQLTHACHRALPVEEEYYADFYLPSAHVYIECWLQQESKERLTMKLKKQALYQQHQLRLIDVREEDCERLDETLGRALLEFGIKV</sequence>
<name>A0ABT3TGH5_9GAMM</name>
<evidence type="ECO:0008006" key="3">
    <source>
        <dbReference type="Google" id="ProtNLM"/>
    </source>
</evidence>
<keyword evidence="2" id="KW-1185">Reference proteome</keyword>
<comment type="caution">
    <text evidence="1">The sequence shown here is derived from an EMBL/GenBank/DDBJ whole genome shotgun (WGS) entry which is preliminary data.</text>
</comment>
<proteinExistence type="predicted"/>